<dbReference type="Gene3D" id="3.20.20.70">
    <property type="entry name" value="Aldolase class I"/>
    <property type="match status" value="1"/>
</dbReference>
<feature type="domain" description="DUS-like FMN-binding" evidence="15">
    <location>
        <begin position="33"/>
        <end position="337"/>
    </location>
</feature>
<comment type="catalytic activity">
    <reaction evidence="11">
        <text>a 5,6-dihydrouridine in tRNA + NAD(+) = a uridine in tRNA + NADH + H(+)</text>
        <dbReference type="Rhea" id="RHEA:54452"/>
        <dbReference type="Rhea" id="RHEA-COMP:13339"/>
        <dbReference type="Rhea" id="RHEA-COMP:13887"/>
        <dbReference type="ChEBI" id="CHEBI:15378"/>
        <dbReference type="ChEBI" id="CHEBI:57540"/>
        <dbReference type="ChEBI" id="CHEBI:57945"/>
        <dbReference type="ChEBI" id="CHEBI:65315"/>
        <dbReference type="ChEBI" id="CHEBI:74443"/>
    </reaction>
</comment>
<dbReference type="EMBL" id="BFFP01000018">
    <property type="protein sequence ID" value="GBG94772.1"/>
    <property type="molecule type" value="Genomic_DNA"/>
</dbReference>
<keyword evidence="17" id="KW-1185">Reference proteome</keyword>
<dbReference type="GO" id="GO:0050660">
    <property type="term" value="F:flavin adenine dinucleotide binding"/>
    <property type="evidence" value="ECO:0007669"/>
    <property type="project" value="InterPro"/>
</dbReference>
<accession>A0A401ITB5</accession>
<dbReference type="Pfam" id="PF01207">
    <property type="entry name" value="Dus"/>
    <property type="match status" value="1"/>
</dbReference>
<evidence type="ECO:0000259" key="15">
    <source>
        <dbReference type="Pfam" id="PF01207"/>
    </source>
</evidence>
<feature type="binding site" evidence="14">
    <location>
        <position position="160"/>
    </location>
    <ligand>
        <name>FMN</name>
        <dbReference type="ChEBI" id="CHEBI:58210"/>
    </ligand>
</feature>
<evidence type="ECO:0000256" key="4">
    <source>
        <dbReference type="ARBA" id="ARBA00022630"/>
    </source>
</evidence>
<evidence type="ECO:0000256" key="9">
    <source>
        <dbReference type="ARBA" id="ARBA00023002"/>
    </source>
</evidence>
<dbReference type="InterPro" id="IPR035587">
    <property type="entry name" value="DUS-like_FMN-bd"/>
</dbReference>
<keyword evidence="3" id="KW-0820">tRNA-binding</keyword>
<comment type="catalytic activity">
    <reaction evidence="10">
        <text>a 5,6-dihydrouridine in tRNA + NADP(+) = a uridine in tRNA + NADPH + H(+)</text>
        <dbReference type="Rhea" id="RHEA:23624"/>
        <dbReference type="Rhea" id="RHEA-COMP:13339"/>
        <dbReference type="Rhea" id="RHEA-COMP:13887"/>
        <dbReference type="ChEBI" id="CHEBI:15378"/>
        <dbReference type="ChEBI" id="CHEBI:57783"/>
        <dbReference type="ChEBI" id="CHEBI:58349"/>
        <dbReference type="ChEBI" id="CHEBI:65315"/>
        <dbReference type="ChEBI" id="CHEBI:74443"/>
    </reaction>
</comment>
<evidence type="ECO:0000256" key="1">
    <source>
        <dbReference type="ARBA" id="ARBA00001917"/>
    </source>
</evidence>
<dbReference type="SUPFAM" id="SSF51395">
    <property type="entry name" value="FMN-linked oxidoreductases"/>
    <property type="match status" value="1"/>
</dbReference>
<comment type="similarity">
    <text evidence="12">Belongs to the dus family.</text>
</comment>
<dbReference type="Proteomes" id="UP000286848">
    <property type="component" value="Unassembled WGS sequence"/>
</dbReference>
<reference evidence="16 17" key="1">
    <citation type="journal article" date="2019" name="Int. J. Syst. Evol. Microbiol.">
        <title>Lactobacillus salitolerans sp. nov., a novel lactic acid bacterium isolated from spent mushroom substrates.</title>
        <authorList>
            <person name="Tohno M."/>
            <person name="Tanizawa Y."/>
            <person name="Kojima Y."/>
            <person name="Sakamoto M."/>
            <person name="Nakamura Y."/>
            <person name="Ohkuma M."/>
            <person name="Kobayashi H."/>
        </authorList>
    </citation>
    <scope>NUCLEOTIDE SEQUENCE [LARGE SCALE GENOMIC DNA]</scope>
    <source>
        <strain evidence="16 17">YK43</strain>
    </source>
</reference>
<dbReference type="InterPro" id="IPR024036">
    <property type="entry name" value="tRNA-dHydroUridine_Synthase_C"/>
</dbReference>
<sequence>MVHVKSAYWQNVIEEAQKHPAVPGLEKIPFFSMAPMEAVTDSVFRRVVAHAGGPDVYFTEFTNARSITHPKAKFSAQVRLHVAENEKMPIAQIWGNRKIDFETASQDLKEHGYQALDINMGCPSGTIIKNGGGSDMIRHFDDAAAVIAGAKTAGLPVSVKTRLGFNQLETFETWIPFLLEQDIPLLTVHVRSRKEMSKVPAHYEYIDRLVELRDQIAPNTLLQINGDIKDRAAGLELVRQHPGVDGIMIGRGIFENPFAFEDVPREHTLEETLSLLRMQLDLYDQFNAAYGPLNFRKLRRFFKIYVRHFNYASDLRIALMESNSTAEARELLDHFDQQAAAYATEQEIAIAPEE</sequence>
<evidence type="ECO:0000256" key="6">
    <source>
        <dbReference type="ARBA" id="ARBA00022694"/>
    </source>
</evidence>
<gene>
    <name evidence="16" type="primary">dusA</name>
    <name evidence="16" type="ORF">LFYK43_12310</name>
</gene>
<dbReference type="RefSeq" id="WP_124976493.1">
    <property type="nucleotide sequence ID" value="NZ_BFFP01000018.1"/>
</dbReference>
<dbReference type="Gene3D" id="1.10.1200.80">
    <property type="entry name" value="Putative flavin oxidoreducatase, domain 2"/>
    <property type="match status" value="1"/>
</dbReference>
<dbReference type="PROSITE" id="PS01136">
    <property type="entry name" value="UPF0034"/>
    <property type="match status" value="1"/>
</dbReference>
<dbReference type="OrthoDB" id="9764501at2"/>
<protein>
    <recommendedName>
        <fullName evidence="12">tRNA-dihydrouridine synthase</fullName>
        <ecNumber evidence="12">1.3.1.-</ecNumber>
    </recommendedName>
</protein>
<evidence type="ECO:0000256" key="13">
    <source>
        <dbReference type="PIRSR" id="PIRSR006621-1"/>
    </source>
</evidence>
<keyword evidence="8" id="KW-0694">RNA-binding</keyword>
<evidence type="ECO:0000256" key="7">
    <source>
        <dbReference type="ARBA" id="ARBA00022857"/>
    </source>
</evidence>
<keyword evidence="14" id="KW-0547">Nucleotide-binding</keyword>
<dbReference type="CDD" id="cd02801">
    <property type="entry name" value="DUS_like_FMN"/>
    <property type="match status" value="1"/>
</dbReference>
<evidence type="ECO:0000256" key="5">
    <source>
        <dbReference type="ARBA" id="ARBA00022643"/>
    </source>
</evidence>
<feature type="active site" description="Proton donor" evidence="13">
    <location>
        <position position="122"/>
    </location>
</feature>
<comment type="function">
    <text evidence="2 12">Catalyzes the synthesis of 5,6-dihydrouridine (D), a modified base found in the D-loop of most tRNAs, via the reduction of the C5-C6 double bond in target uridines.</text>
</comment>
<dbReference type="GO" id="GO:0000049">
    <property type="term" value="F:tRNA binding"/>
    <property type="evidence" value="ECO:0007669"/>
    <property type="project" value="UniProtKB-KW"/>
</dbReference>
<name>A0A401ITB5_9LACO</name>
<evidence type="ECO:0000256" key="14">
    <source>
        <dbReference type="PIRSR" id="PIRSR006621-2"/>
    </source>
</evidence>
<comment type="cofactor">
    <cofactor evidence="1 12 14">
        <name>FMN</name>
        <dbReference type="ChEBI" id="CHEBI:58210"/>
    </cofactor>
</comment>
<keyword evidence="6 12" id="KW-0819">tRNA processing</keyword>
<dbReference type="PANTHER" id="PTHR45846">
    <property type="entry name" value="TRNA-DIHYDROURIDINE(47) SYNTHASE [NAD(P)(+)]-LIKE"/>
    <property type="match status" value="1"/>
</dbReference>
<keyword evidence="5 12" id="KW-0288">FMN</keyword>
<keyword evidence="4 12" id="KW-0285">Flavoprotein</keyword>
<dbReference type="PANTHER" id="PTHR45846:SF1">
    <property type="entry name" value="TRNA-DIHYDROURIDINE(47) SYNTHASE [NAD(P)(+)]-LIKE"/>
    <property type="match status" value="1"/>
</dbReference>
<dbReference type="GO" id="GO:0017150">
    <property type="term" value="F:tRNA dihydrouridine synthase activity"/>
    <property type="evidence" value="ECO:0007669"/>
    <property type="project" value="InterPro"/>
</dbReference>
<evidence type="ECO:0000256" key="12">
    <source>
        <dbReference type="PIRNR" id="PIRNR006621"/>
    </source>
</evidence>
<evidence type="ECO:0000313" key="16">
    <source>
        <dbReference type="EMBL" id="GBG94772.1"/>
    </source>
</evidence>
<evidence type="ECO:0000256" key="3">
    <source>
        <dbReference type="ARBA" id="ARBA00022555"/>
    </source>
</evidence>
<feature type="binding site" evidence="14">
    <location>
        <position position="189"/>
    </location>
    <ligand>
        <name>FMN</name>
        <dbReference type="ChEBI" id="CHEBI:58210"/>
    </ligand>
</feature>
<dbReference type="PIRSF" id="PIRSF006621">
    <property type="entry name" value="Dus"/>
    <property type="match status" value="1"/>
</dbReference>
<dbReference type="AlphaFoldDB" id="A0A401ITB5"/>
<feature type="binding site" evidence="14">
    <location>
        <begin position="250"/>
        <end position="251"/>
    </location>
    <ligand>
        <name>FMN</name>
        <dbReference type="ChEBI" id="CHEBI:58210"/>
    </ligand>
</feature>
<dbReference type="InterPro" id="IPR018517">
    <property type="entry name" value="tRNA_hU_synthase_CS"/>
</dbReference>
<evidence type="ECO:0000256" key="10">
    <source>
        <dbReference type="ARBA" id="ARBA00048205"/>
    </source>
</evidence>
<organism evidence="16 17">
    <name type="scientific">Ligilactobacillus salitolerans</name>
    <dbReference type="NCBI Taxonomy" id="1808352"/>
    <lineage>
        <taxon>Bacteria</taxon>
        <taxon>Bacillati</taxon>
        <taxon>Bacillota</taxon>
        <taxon>Bacilli</taxon>
        <taxon>Lactobacillales</taxon>
        <taxon>Lactobacillaceae</taxon>
        <taxon>Ligilactobacillus</taxon>
    </lineage>
</organism>
<keyword evidence="7" id="KW-0521">NADP</keyword>
<proteinExistence type="inferred from homology"/>
<feature type="binding site" evidence="14">
    <location>
        <position position="92"/>
    </location>
    <ligand>
        <name>FMN</name>
        <dbReference type="ChEBI" id="CHEBI:58210"/>
    </ligand>
</feature>
<keyword evidence="9 12" id="KW-0560">Oxidoreductase</keyword>
<evidence type="ECO:0000256" key="2">
    <source>
        <dbReference type="ARBA" id="ARBA00002790"/>
    </source>
</evidence>
<evidence type="ECO:0000313" key="17">
    <source>
        <dbReference type="Proteomes" id="UP000286848"/>
    </source>
</evidence>
<dbReference type="InterPro" id="IPR013785">
    <property type="entry name" value="Aldolase_TIM"/>
</dbReference>
<dbReference type="EC" id="1.3.1.-" evidence="12"/>
<evidence type="ECO:0000256" key="8">
    <source>
        <dbReference type="ARBA" id="ARBA00022884"/>
    </source>
</evidence>
<evidence type="ECO:0000256" key="11">
    <source>
        <dbReference type="ARBA" id="ARBA00048802"/>
    </source>
</evidence>
<dbReference type="InterPro" id="IPR001269">
    <property type="entry name" value="DUS_fam"/>
</dbReference>
<comment type="caution">
    <text evidence="16">The sequence shown here is derived from an EMBL/GenBank/DDBJ whole genome shotgun (WGS) entry which is preliminary data.</text>
</comment>